<accession>A0A0J4VP16</accession>
<dbReference type="UniPathway" id="UPA00030"/>
<reference evidence="15" key="7">
    <citation type="journal article" date="2023" name="Nat. Commun.">
        <title>Genomic dissection of endemic carbapenem resistance reveals metallo-beta-lactamase dissemination through clonal, plasmid and integron transfer.</title>
        <authorList>
            <person name="Macesic N."/>
            <person name="Hawkey J."/>
            <person name="Vezina B."/>
            <person name="Wisniewski J.A."/>
            <person name="Cottingham H."/>
            <person name="Blakeway L.V."/>
            <person name="Harshegyi T."/>
            <person name="Pragastis K."/>
            <person name="Badoordeen G.Z."/>
            <person name="Dennison A."/>
            <person name="Spelman D.W."/>
            <person name="Jenney A.W.J."/>
            <person name="Peleg A.Y."/>
        </authorList>
    </citation>
    <scope>NUCLEOTIDE SEQUENCE</scope>
    <source>
        <strain evidence="15">CPO071</strain>
    </source>
</reference>
<evidence type="ECO:0000256" key="12">
    <source>
        <dbReference type="HAMAP-Rule" id="MF_00538"/>
    </source>
</evidence>
<keyword evidence="11 12" id="KW-0472">Membrane</keyword>
<sequence>MGFLWALFSVGLVSAAQLLLRSAMVALPPLTDIVAFLQHLLHFQPGTFGLFFGLLGYLLSMVCWYFALHRLPLSKAYALLSLSYILVWAAAIWLPGWHEPFYWQSLLGVTIIVAGVLTIFWPVKRR</sequence>
<name>A0A087FTX6_KLEVA</name>
<accession>A0A087FTX6</accession>
<comment type="caution">
    <text evidence="12">Lacks conserved residue(s) required for the propagation of feature annotation.</text>
</comment>
<reference evidence="20 21" key="1">
    <citation type="submission" date="2017-11" db="EMBL/GenBank/DDBJ databases">
        <authorList>
            <person name="Han C.G."/>
        </authorList>
    </citation>
    <scope>NUCLEOTIDE SEQUENCE [LARGE SCALE GENOMIC DNA]</scope>
    <source>
        <strain evidence="17 21">A5</strain>
        <strain evidence="16 20">A8</strain>
    </source>
</reference>
<dbReference type="Proteomes" id="UP001176846">
    <property type="component" value="Unassembled WGS sequence"/>
</dbReference>
<evidence type="ECO:0000256" key="6">
    <source>
        <dbReference type="ARBA" id="ARBA00022556"/>
    </source>
</evidence>
<comment type="subunit">
    <text evidence="12">Heterodimer of ArnE and ArnF.</text>
</comment>
<dbReference type="Proteomes" id="UP000258928">
    <property type="component" value="Unassembled WGS sequence"/>
</dbReference>
<keyword evidence="6 12" id="KW-0441">Lipid A biosynthesis</keyword>
<dbReference type="Gene3D" id="1.10.3730.20">
    <property type="match status" value="1"/>
</dbReference>
<evidence type="ECO:0000313" key="23">
    <source>
        <dbReference type="Proteomes" id="UP000516181"/>
    </source>
</evidence>
<dbReference type="PANTHER" id="PTHR30561:SF9">
    <property type="entry name" value="4-AMINO-4-DEOXY-L-ARABINOSE-PHOSPHOUNDECAPRENOL FLIPPASE SUBUNIT ARNF-RELATED"/>
    <property type="match status" value="1"/>
</dbReference>
<reference evidence="20 21" key="2">
    <citation type="submission" date="2018-01" db="EMBL/GenBank/DDBJ databases">
        <title>Genomic study of Klebsiella pneumoniae.</title>
        <authorList>
            <person name="Yang Y."/>
            <person name="Bicalho R."/>
        </authorList>
    </citation>
    <scope>NUCLEOTIDE SEQUENCE [LARGE SCALE GENOMIC DNA]</scope>
    <source>
        <strain evidence="17 21">A5</strain>
        <strain evidence="16 20">A8</strain>
    </source>
</reference>
<comment type="similarity">
    <text evidence="12">Belongs to the ArnF family.</text>
</comment>
<evidence type="ECO:0000313" key="13">
    <source>
        <dbReference type="EMBL" id="CAH6159472.1"/>
    </source>
</evidence>
<dbReference type="InterPro" id="IPR000390">
    <property type="entry name" value="Small_drug/metabolite_transptr"/>
</dbReference>
<evidence type="ECO:0000256" key="11">
    <source>
        <dbReference type="ARBA" id="ARBA00023136"/>
    </source>
</evidence>
<keyword evidence="10 12" id="KW-0443">Lipid metabolism</keyword>
<keyword evidence="8 12" id="KW-0448">Lipopolysaccharide biosynthesis</keyword>
<evidence type="ECO:0000313" key="16">
    <source>
        <dbReference type="EMBL" id="PLM97495.1"/>
    </source>
</evidence>
<evidence type="ECO:0000313" key="22">
    <source>
        <dbReference type="Proteomes" id="UP000258928"/>
    </source>
</evidence>
<keyword evidence="7 12" id="KW-0812">Transmembrane</keyword>
<dbReference type="GO" id="GO:1901505">
    <property type="term" value="F:carbohydrate derivative transmembrane transporter activity"/>
    <property type="evidence" value="ECO:0007669"/>
    <property type="project" value="InterPro"/>
</dbReference>
<dbReference type="GO" id="GO:0005886">
    <property type="term" value="C:plasma membrane"/>
    <property type="evidence" value="ECO:0007669"/>
    <property type="project" value="UniProtKB-SubCell"/>
</dbReference>
<evidence type="ECO:0000313" key="24">
    <source>
        <dbReference type="Proteomes" id="UP000789617"/>
    </source>
</evidence>
<proteinExistence type="inferred from homology"/>
<keyword evidence="24" id="KW-1185">Reference proteome</keyword>
<keyword evidence="2 12" id="KW-0813">Transport</keyword>
<dbReference type="KEGG" id="kpk:A593_09410"/>
<dbReference type="EMBL" id="PICB01002480">
    <property type="protein sequence ID" value="PLP38662.1"/>
    <property type="molecule type" value="Genomic_DNA"/>
</dbReference>
<feature type="transmembrane region" description="Helical" evidence="12">
    <location>
        <begin position="101"/>
        <end position="123"/>
    </location>
</feature>
<dbReference type="GO" id="GO:0009103">
    <property type="term" value="P:lipopolysaccharide biosynthetic process"/>
    <property type="evidence" value="ECO:0007669"/>
    <property type="project" value="UniProtKB-UniRule"/>
</dbReference>
<evidence type="ECO:0000256" key="3">
    <source>
        <dbReference type="ARBA" id="ARBA00022475"/>
    </source>
</evidence>
<evidence type="ECO:0000313" key="15">
    <source>
        <dbReference type="EMBL" id="MEC6055216.1"/>
    </source>
</evidence>
<reference evidence="19 22" key="3">
    <citation type="submission" date="2018-08" db="EMBL/GenBank/DDBJ databases">
        <authorList>
            <consortium name="Pathogen Informatics"/>
        </authorList>
    </citation>
    <scope>NUCLEOTIDE SEQUENCE [LARGE SCALE GENOMIC DNA]</scope>
    <source>
        <strain evidence="19 22">EuSCAPE_TR218</strain>
    </source>
</reference>
<reference evidence="14" key="5">
    <citation type="journal article" date="2022" name="J. Appl. Microbiol.">
        <title>PCR-based ORF typing of Klebsiella pneumoniae for rapid identification of global clones and transmission events.</title>
        <authorList>
            <person name="Nonogaki R."/>
            <person name="Iijima A."/>
            <person name="Kawamura K."/>
            <person name="Kayama S."/>
            <person name="Sugai M."/>
            <person name="Yagi T."/>
            <person name="Arakawa Y."/>
            <person name="Doi Y."/>
            <person name="Suzuki M."/>
        </authorList>
    </citation>
    <scope>NUCLEOTIDE SEQUENCE</scope>
    <source>
        <strain evidence="14">NUKP-37</strain>
    </source>
</reference>
<evidence type="ECO:0000313" key="21">
    <source>
        <dbReference type="Proteomes" id="UP000234473"/>
    </source>
</evidence>
<organism evidence="17 21">
    <name type="scientific">Klebsiella variicola</name>
    <dbReference type="NCBI Taxonomy" id="244366"/>
    <lineage>
        <taxon>Bacteria</taxon>
        <taxon>Pseudomonadati</taxon>
        <taxon>Pseudomonadota</taxon>
        <taxon>Gammaproteobacteria</taxon>
        <taxon>Enterobacterales</taxon>
        <taxon>Enterobacteriaceae</taxon>
        <taxon>Klebsiella/Raoultella group</taxon>
        <taxon>Klebsiella</taxon>
        <taxon>Klebsiella pneumoniae complex</taxon>
    </lineage>
</organism>
<keyword evidence="9 12" id="KW-1133">Transmembrane helix</keyword>
<evidence type="ECO:0000256" key="9">
    <source>
        <dbReference type="ARBA" id="ARBA00022989"/>
    </source>
</evidence>
<feature type="transmembrane region" description="Helical" evidence="12">
    <location>
        <begin position="76"/>
        <end position="95"/>
    </location>
</feature>
<reference evidence="18 23" key="4">
    <citation type="submission" date="2020-08" db="EMBL/GenBank/DDBJ databases">
        <title>Complete genome sequence of Klebsiella pneumoniae KP2757.</title>
        <authorList>
            <person name="Zhang X."/>
        </authorList>
    </citation>
    <scope>NUCLEOTIDE SEQUENCE [LARGE SCALE GENOMIC DNA]</scope>
    <source>
        <strain evidence="18 23">KP2757</strain>
    </source>
</reference>
<dbReference type="KEGG" id="kvd:KR75_06765"/>
<keyword evidence="5 12" id="KW-0997">Cell inner membrane</keyword>
<dbReference type="NCBIfam" id="NF002816">
    <property type="entry name" value="PRK02971.1-2"/>
    <property type="match status" value="1"/>
</dbReference>
<dbReference type="KEGG" id="kvq:SP68_13355"/>
<evidence type="ECO:0000313" key="20">
    <source>
        <dbReference type="Proteomes" id="UP000234412"/>
    </source>
</evidence>
<comment type="subcellular location">
    <subcellularLocation>
        <location evidence="12">Cell inner membrane</location>
        <topology evidence="12">Multi-pass membrane protein</topology>
    </subcellularLocation>
    <subcellularLocation>
        <location evidence="1">Cell membrane</location>
        <topology evidence="1">Multi-pass membrane protein</topology>
    </subcellularLocation>
</comment>
<dbReference type="EMBL" id="PIDP01000035">
    <property type="protein sequence ID" value="PLM97495.1"/>
    <property type="molecule type" value="Genomic_DNA"/>
</dbReference>
<dbReference type="OMA" id="NEPMSLR"/>
<keyword evidence="3 12" id="KW-1003">Cell membrane</keyword>
<feature type="transmembrane region" description="Helical" evidence="12">
    <location>
        <begin position="48"/>
        <end position="67"/>
    </location>
</feature>
<dbReference type="SUPFAM" id="SSF103481">
    <property type="entry name" value="Multidrug resistance efflux transporter EmrE"/>
    <property type="match status" value="1"/>
</dbReference>
<evidence type="ECO:0000256" key="10">
    <source>
        <dbReference type="ARBA" id="ARBA00023098"/>
    </source>
</evidence>
<evidence type="ECO:0000313" key="18">
    <source>
        <dbReference type="EMBL" id="QNP25063.1"/>
    </source>
</evidence>
<dbReference type="EMBL" id="CAJOXS020000003">
    <property type="protein sequence ID" value="CAH6159472.1"/>
    <property type="molecule type" value="Genomic_DNA"/>
</dbReference>
<evidence type="ECO:0000256" key="5">
    <source>
        <dbReference type="ARBA" id="ARBA00022519"/>
    </source>
</evidence>
<dbReference type="Proteomes" id="UP000516181">
    <property type="component" value="Chromosome"/>
</dbReference>
<reference evidence="13" key="6">
    <citation type="submission" date="2022-05" db="EMBL/GenBank/DDBJ databases">
        <authorList>
            <person name="Alioto T."/>
            <person name="Alioto T."/>
            <person name="Gomez Garrido J."/>
        </authorList>
    </citation>
    <scope>NUCLEOTIDE SEQUENCE</scope>
    <source>
        <strain evidence="13">0</strain>
    </source>
</reference>
<reference evidence="15" key="8">
    <citation type="submission" date="2024-01" db="EMBL/GenBank/DDBJ databases">
        <authorList>
            <person name="Macesic N."/>
        </authorList>
    </citation>
    <scope>NUCLEOTIDE SEQUENCE</scope>
    <source>
        <strain evidence="15">CPO071</strain>
    </source>
</reference>
<dbReference type="Proteomes" id="UP001060507">
    <property type="component" value="Unassembled WGS sequence"/>
</dbReference>
<evidence type="ECO:0000256" key="4">
    <source>
        <dbReference type="ARBA" id="ARBA00022516"/>
    </source>
</evidence>
<dbReference type="EMBL" id="JARTTN020000001">
    <property type="protein sequence ID" value="MEC6055216.1"/>
    <property type="molecule type" value="Genomic_DNA"/>
</dbReference>
<dbReference type="AlphaFoldDB" id="A0A087FTX6"/>
<evidence type="ECO:0000313" key="14">
    <source>
        <dbReference type="EMBL" id="GKJ88990.1"/>
    </source>
</evidence>
<evidence type="ECO:0000313" key="19">
    <source>
        <dbReference type="EMBL" id="SXF97192.1"/>
    </source>
</evidence>
<dbReference type="InterPro" id="IPR022832">
    <property type="entry name" value="Flippase_ArnF"/>
</dbReference>
<gene>
    <name evidence="12 14" type="primary">arnF</name>
    <name evidence="13" type="ORF">AN2335V1_3622</name>
    <name evidence="17" type="ORF">CWM98_32180</name>
    <name evidence="16" type="ORF">CWN47_02650</name>
    <name evidence="18" type="ORF">IAP99_01420</name>
    <name evidence="14" type="ORF">NUKP37_13550</name>
    <name evidence="15" type="ORF">QAB22_001340</name>
    <name evidence="19" type="ORF">SAMEA3729809_04146</name>
</gene>
<evidence type="ECO:0000256" key="1">
    <source>
        <dbReference type="ARBA" id="ARBA00004651"/>
    </source>
</evidence>
<dbReference type="EMBL" id="CP060807">
    <property type="protein sequence ID" value="QNP25063.1"/>
    <property type="molecule type" value="Genomic_DNA"/>
</dbReference>
<dbReference type="GeneID" id="93270845"/>
<dbReference type="Proteomes" id="UP000789617">
    <property type="component" value="Unassembled WGS sequence"/>
</dbReference>
<evidence type="ECO:0000313" key="17">
    <source>
        <dbReference type="EMBL" id="PLP38662.1"/>
    </source>
</evidence>
<dbReference type="HAMAP" id="MF_00538">
    <property type="entry name" value="Flippase_ArnF"/>
    <property type="match status" value="1"/>
</dbReference>
<dbReference type="EMBL" id="BQTA01000003">
    <property type="protein sequence ID" value="GKJ88990.1"/>
    <property type="molecule type" value="Genomic_DNA"/>
</dbReference>
<dbReference type="RefSeq" id="WP_008806957.1">
    <property type="nucleotide sequence ID" value="NZ_AP024592.1"/>
</dbReference>
<comment type="pathway">
    <text evidence="12">Bacterial outer membrane biogenesis; lipopolysaccharide biosynthesis.</text>
</comment>
<dbReference type="GO" id="GO:0009245">
    <property type="term" value="P:lipid A biosynthetic process"/>
    <property type="evidence" value="ECO:0007669"/>
    <property type="project" value="UniProtKB-UniRule"/>
</dbReference>
<evidence type="ECO:0000256" key="8">
    <source>
        <dbReference type="ARBA" id="ARBA00022985"/>
    </source>
</evidence>
<dbReference type="InterPro" id="IPR037185">
    <property type="entry name" value="EmrE-like"/>
</dbReference>
<comment type="function">
    <text evidence="12">Translocates 4-amino-4-deoxy-L-arabinose-phosphoundecaprenol (alpha-L-Ara4N-phosphoundecaprenol) from the cytoplasmic to the periplasmic side of the inner membrane.</text>
</comment>
<keyword evidence="4 12" id="KW-0444">Lipid biosynthesis</keyword>
<dbReference type="Proteomes" id="UP000234412">
    <property type="component" value="Unassembled WGS sequence"/>
</dbReference>
<dbReference type="PANTHER" id="PTHR30561">
    <property type="entry name" value="SMR FAMILY PROTON-DEPENDENT DRUG EFFLUX TRANSPORTER SUGE"/>
    <property type="match status" value="1"/>
</dbReference>
<evidence type="ECO:0000256" key="2">
    <source>
        <dbReference type="ARBA" id="ARBA00022448"/>
    </source>
</evidence>
<evidence type="ECO:0000256" key="7">
    <source>
        <dbReference type="ARBA" id="ARBA00022692"/>
    </source>
</evidence>
<dbReference type="Proteomes" id="UP000234473">
    <property type="component" value="Unassembled WGS sequence"/>
</dbReference>
<protein>
    <recommendedName>
        <fullName evidence="12">Probable 4-amino-4-deoxy-L-arabinose-phosphoundecaprenol flippase subunit ArnF</fullName>
        <shortName evidence="12">L-Ara4N-phosphoundecaprenol flippase subunit ArnF</shortName>
    </recommendedName>
    <alternativeName>
        <fullName evidence="12">Undecaprenyl phosphate-aminoarabinose flippase subunit ArnF</fullName>
    </alternativeName>
</protein>
<dbReference type="EMBL" id="UKAS01000015">
    <property type="protein sequence ID" value="SXF97192.1"/>
    <property type="molecule type" value="Genomic_DNA"/>
</dbReference>